<comment type="similarity">
    <text evidence="2">Belongs to the nematode transthyretin-like family.</text>
</comment>
<evidence type="ECO:0000256" key="4">
    <source>
        <dbReference type="ARBA" id="ARBA00022729"/>
    </source>
</evidence>
<organism evidence="6 7">
    <name type="scientific">Parastrongyloides trichosuri</name>
    <name type="common">Possum-specific nematode worm</name>
    <dbReference type="NCBI Taxonomy" id="131310"/>
    <lineage>
        <taxon>Eukaryota</taxon>
        <taxon>Metazoa</taxon>
        <taxon>Ecdysozoa</taxon>
        <taxon>Nematoda</taxon>
        <taxon>Chromadorea</taxon>
        <taxon>Rhabditida</taxon>
        <taxon>Tylenchina</taxon>
        <taxon>Panagrolaimomorpha</taxon>
        <taxon>Strongyloidoidea</taxon>
        <taxon>Strongyloididae</taxon>
        <taxon>Parastrongyloides</taxon>
    </lineage>
</organism>
<evidence type="ECO:0000256" key="2">
    <source>
        <dbReference type="ARBA" id="ARBA00010112"/>
    </source>
</evidence>
<dbReference type="PANTHER" id="PTHR21700:SF24">
    <property type="entry name" value="TRANSTHYRETIN-LIKE FAMILY PROTEIN"/>
    <property type="match status" value="1"/>
</dbReference>
<evidence type="ECO:0000256" key="3">
    <source>
        <dbReference type="ARBA" id="ARBA00022525"/>
    </source>
</evidence>
<evidence type="ECO:0000313" key="6">
    <source>
        <dbReference type="Proteomes" id="UP000038045"/>
    </source>
</evidence>
<reference evidence="7" key="1">
    <citation type="submission" date="2017-02" db="UniProtKB">
        <authorList>
            <consortium name="WormBaseParasite"/>
        </authorList>
    </citation>
    <scope>IDENTIFICATION</scope>
</reference>
<keyword evidence="3" id="KW-0964">Secreted</keyword>
<dbReference type="Proteomes" id="UP000038045">
    <property type="component" value="Unplaced"/>
</dbReference>
<keyword evidence="4 5" id="KW-0732">Signal</keyword>
<protein>
    <submittedName>
        <fullName evidence="7">Transthyretin-like family protein</fullName>
    </submittedName>
</protein>
<dbReference type="InterPro" id="IPR038479">
    <property type="entry name" value="Transthyretin-like_sf"/>
</dbReference>
<evidence type="ECO:0000256" key="1">
    <source>
        <dbReference type="ARBA" id="ARBA00004613"/>
    </source>
</evidence>
<evidence type="ECO:0000313" key="7">
    <source>
        <dbReference type="WBParaSite" id="PTRK_0001657400.1"/>
    </source>
</evidence>
<comment type="subcellular location">
    <subcellularLocation>
        <location evidence="1">Secreted</location>
    </subcellularLocation>
</comment>
<dbReference type="WBParaSite" id="PTRK_0001657400.1">
    <property type="protein sequence ID" value="PTRK_0001657400.1"/>
    <property type="gene ID" value="PTRK_0001657400"/>
</dbReference>
<keyword evidence="6" id="KW-1185">Reference proteome</keyword>
<dbReference type="SUPFAM" id="SSF49464">
    <property type="entry name" value="Carboxypeptidase regulatory domain-like"/>
    <property type="match status" value="1"/>
</dbReference>
<name>A0A0N5A4I2_PARTI</name>
<proteinExistence type="inferred from homology"/>
<dbReference type="GO" id="GO:0005576">
    <property type="term" value="C:extracellular region"/>
    <property type="evidence" value="ECO:0007669"/>
    <property type="project" value="UniProtKB-SubCell"/>
</dbReference>
<accession>A0A0N5A4I2</accession>
<dbReference type="PANTHER" id="PTHR21700">
    <property type="entry name" value="TRANSTHYRETIN-LIKE FAMILY PROTEIN-RELATED"/>
    <property type="match status" value="1"/>
</dbReference>
<dbReference type="AlphaFoldDB" id="A0A0N5A4I2"/>
<evidence type="ECO:0000256" key="5">
    <source>
        <dbReference type="SAM" id="SignalP"/>
    </source>
</evidence>
<dbReference type="InterPro" id="IPR001534">
    <property type="entry name" value="Transthyretin-like"/>
</dbReference>
<dbReference type="Pfam" id="PF01060">
    <property type="entry name" value="TTR-52"/>
    <property type="match status" value="1"/>
</dbReference>
<sequence>MLIFYLLIVIKIIHGAIPYFDKPWTINVRGQLTCRGQPLPNAVVDIFDYPFLGGNIFVNRTFTDENGKFSIDGKVFKFLSVKPYLEIYDHCQAKNTFCYAKRKVFLPLKNGVDGKERYSRKWNVRSLDVNRTISLYGHNIMREEHCDLIFETIHKALQNLNITDNKQ</sequence>
<dbReference type="Gene3D" id="2.60.40.3330">
    <property type="match status" value="1"/>
</dbReference>
<dbReference type="InterPro" id="IPR008969">
    <property type="entry name" value="CarboxyPept-like_regulatory"/>
</dbReference>
<feature type="chain" id="PRO_5012181446" evidence="5">
    <location>
        <begin position="16"/>
        <end position="167"/>
    </location>
</feature>
<feature type="signal peptide" evidence="5">
    <location>
        <begin position="1"/>
        <end position="15"/>
    </location>
</feature>
<dbReference type="GO" id="GO:0009986">
    <property type="term" value="C:cell surface"/>
    <property type="evidence" value="ECO:0007669"/>
    <property type="project" value="InterPro"/>
</dbReference>